<dbReference type="Pfam" id="PF14853">
    <property type="entry name" value="Fis1_TPR_C"/>
    <property type="match status" value="1"/>
</dbReference>
<dbReference type="RefSeq" id="XP_005538130.1">
    <property type="nucleotide sequence ID" value="XM_005538073.1"/>
</dbReference>
<keyword evidence="4" id="KW-1185">Reference proteome</keyword>
<dbReference type="InterPro" id="IPR016543">
    <property type="entry name" value="Fis1"/>
</dbReference>
<reference evidence="3 4" key="1">
    <citation type="journal article" date="2004" name="Nature">
        <title>Genome sequence of the ultrasmall unicellular red alga Cyanidioschyzon merolae 10D.</title>
        <authorList>
            <person name="Matsuzaki M."/>
            <person name="Misumi O."/>
            <person name="Shin-i T."/>
            <person name="Maruyama S."/>
            <person name="Takahara M."/>
            <person name="Miyagishima S."/>
            <person name="Mori T."/>
            <person name="Nishida K."/>
            <person name="Yagisawa F."/>
            <person name="Nishida K."/>
            <person name="Yoshida Y."/>
            <person name="Nishimura Y."/>
            <person name="Nakao S."/>
            <person name="Kobayashi T."/>
            <person name="Momoyama Y."/>
            <person name="Higashiyama T."/>
            <person name="Minoda A."/>
            <person name="Sano M."/>
            <person name="Nomoto H."/>
            <person name="Oishi K."/>
            <person name="Hayashi H."/>
            <person name="Ohta F."/>
            <person name="Nishizaka S."/>
            <person name="Haga S."/>
            <person name="Miura S."/>
            <person name="Morishita T."/>
            <person name="Kabeya Y."/>
            <person name="Terasawa K."/>
            <person name="Suzuki Y."/>
            <person name="Ishii Y."/>
            <person name="Asakawa S."/>
            <person name="Takano H."/>
            <person name="Ohta N."/>
            <person name="Kuroiwa H."/>
            <person name="Tanaka K."/>
            <person name="Shimizu N."/>
            <person name="Sugano S."/>
            <person name="Sato N."/>
            <person name="Nozaki H."/>
            <person name="Ogasawara N."/>
            <person name="Kohara Y."/>
            <person name="Kuroiwa T."/>
        </authorList>
    </citation>
    <scope>NUCLEOTIDE SEQUENCE [LARGE SCALE GENOMIC DNA]</scope>
    <source>
        <strain evidence="3 4">10D</strain>
    </source>
</reference>
<dbReference type="Gene3D" id="1.25.40.10">
    <property type="entry name" value="Tetratricopeptide repeat domain"/>
    <property type="match status" value="1"/>
</dbReference>
<dbReference type="STRING" id="280699.M1VAG5"/>
<dbReference type="Proteomes" id="UP000007014">
    <property type="component" value="Chromosome 17"/>
</dbReference>
<dbReference type="InterPro" id="IPR028061">
    <property type="entry name" value="Fis1_TPR_C"/>
</dbReference>
<keyword evidence="2" id="KW-0812">Transmembrane</keyword>
<keyword evidence="2" id="KW-1133">Transmembrane helix</keyword>
<reference evidence="3 4" key="2">
    <citation type="journal article" date="2007" name="BMC Biol.">
        <title>A 100%-complete sequence reveals unusually simple genomic features in the hot-spring red alga Cyanidioschyzon merolae.</title>
        <authorList>
            <person name="Nozaki H."/>
            <person name="Takano H."/>
            <person name="Misumi O."/>
            <person name="Terasawa K."/>
            <person name="Matsuzaki M."/>
            <person name="Maruyama S."/>
            <person name="Nishida K."/>
            <person name="Yagisawa F."/>
            <person name="Yoshida Y."/>
            <person name="Fujiwara T."/>
            <person name="Takio S."/>
            <person name="Tamura K."/>
            <person name="Chung S.J."/>
            <person name="Nakamura S."/>
            <person name="Kuroiwa H."/>
            <person name="Tanaka K."/>
            <person name="Sato N."/>
            <person name="Kuroiwa T."/>
        </authorList>
    </citation>
    <scope>NUCLEOTIDE SEQUENCE [LARGE SCALE GENOMIC DNA]</scope>
    <source>
        <strain evidence="3 4">10D</strain>
    </source>
</reference>
<dbReference type="GeneID" id="16996234"/>
<feature type="compositionally biased region" description="Basic and acidic residues" evidence="1">
    <location>
        <begin position="250"/>
        <end position="259"/>
    </location>
</feature>
<name>M1VAG5_CYAM1</name>
<dbReference type="GO" id="GO:0005741">
    <property type="term" value="C:mitochondrial outer membrane"/>
    <property type="evidence" value="ECO:0007669"/>
    <property type="project" value="TreeGrafter"/>
</dbReference>
<protein>
    <submittedName>
        <fullName evidence="3">Similar to mitochondrial division protein Fis1p</fullName>
    </submittedName>
</protein>
<dbReference type="PANTHER" id="PTHR13247">
    <property type="entry name" value="TETRATRICOPEPTIDE REPEAT PROTEIN 11 TPR REPEAT PROTEIN 11"/>
    <property type="match status" value="1"/>
</dbReference>
<dbReference type="KEGG" id="cme:CYME_CMQ197C"/>
<sequence>MAMGTTASTPATLETDKKQLLERFAEEEAAFSEIRLAQQTLERCQLLLEQAKAFYERALKSTQRDAQSDTALASTFDSGTVEVQPHSLLIRARLQLYRSQFNYGWALVQQPQPTGRELVREGIQLLQRLASELERDEHANDENLASECYYFAAYGLYRLGEWSEARNMLRILVSRRDGSSQQRRQASAFLAIVDDRIRRDGWIGLGVATALFGVAGAAVVGGILAMQKLGNRDASATDATKARRGSAVASRREASQGPS</sequence>
<accession>M1VAG5</accession>
<organism evidence="3 4">
    <name type="scientific">Cyanidioschyzon merolae (strain NIES-3377 / 10D)</name>
    <name type="common">Unicellular red alga</name>
    <dbReference type="NCBI Taxonomy" id="280699"/>
    <lineage>
        <taxon>Eukaryota</taxon>
        <taxon>Rhodophyta</taxon>
        <taxon>Bangiophyceae</taxon>
        <taxon>Cyanidiales</taxon>
        <taxon>Cyanidiaceae</taxon>
        <taxon>Cyanidioschyzon</taxon>
    </lineage>
</organism>
<dbReference type="AlphaFoldDB" id="M1VAG5"/>
<gene>
    <name evidence="3" type="ORF">CYME_CMQ197C</name>
</gene>
<keyword evidence="2" id="KW-0472">Membrane</keyword>
<dbReference type="PANTHER" id="PTHR13247:SF0">
    <property type="entry name" value="MITOCHONDRIAL FISSION 1 PROTEIN"/>
    <property type="match status" value="1"/>
</dbReference>
<feature type="transmembrane region" description="Helical" evidence="2">
    <location>
        <begin position="202"/>
        <end position="225"/>
    </location>
</feature>
<feature type="region of interest" description="Disordered" evidence="1">
    <location>
        <begin position="235"/>
        <end position="259"/>
    </location>
</feature>
<dbReference type="GO" id="GO:0000266">
    <property type="term" value="P:mitochondrial fission"/>
    <property type="evidence" value="ECO:0007669"/>
    <property type="project" value="InterPro"/>
</dbReference>
<dbReference type="EMBL" id="AP006499">
    <property type="protein sequence ID" value="BAM82094.1"/>
    <property type="molecule type" value="Genomic_DNA"/>
</dbReference>
<dbReference type="InterPro" id="IPR011990">
    <property type="entry name" value="TPR-like_helical_dom_sf"/>
</dbReference>
<proteinExistence type="predicted"/>
<dbReference type="GO" id="GO:0000422">
    <property type="term" value="P:autophagy of mitochondrion"/>
    <property type="evidence" value="ECO:0007669"/>
    <property type="project" value="TreeGrafter"/>
</dbReference>
<dbReference type="HOGENOM" id="CLU_1075006_0_0_1"/>
<dbReference type="GO" id="GO:0016559">
    <property type="term" value="P:peroxisome fission"/>
    <property type="evidence" value="ECO:0007669"/>
    <property type="project" value="TreeGrafter"/>
</dbReference>
<dbReference type="OrthoDB" id="421154at2759"/>
<evidence type="ECO:0000313" key="3">
    <source>
        <dbReference type="EMBL" id="BAM82094.1"/>
    </source>
</evidence>
<evidence type="ECO:0000256" key="1">
    <source>
        <dbReference type="SAM" id="MobiDB-lite"/>
    </source>
</evidence>
<dbReference type="SUPFAM" id="SSF48452">
    <property type="entry name" value="TPR-like"/>
    <property type="match status" value="1"/>
</dbReference>
<dbReference type="GO" id="GO:0005778">
    <property type="term" value="C:peroxisomal membrane"/>
    <property type="evidence" value="ECO:0007669"/>
    <property type="project" value="TreeGrafter"/>
</dbReference>
<dbReference type="Gramene" id="CMQ197CT">
    <property type="protein sequence ID" value="CMQ197CT"/>
    <property type="gene ID" value="CMQ197C"/>
</dbReference>
<evidence type="ECO:0000256" key="2">
    <source>
        <dbReference type="SAM" id="Phobius"/>
    </source>
</evidence>
<evidence type="ECO:0000313" key="4">
    <source>
        <dbReference type="Proteomes" id="UP000007014"/>
    </source>
</evidence>